<name>A0A1B7L4P4_9ENTR</name>
<dbReference type="RefSeq" id="WP_064597991.1">
    <property type="nucleotide sequence ID" value="NZ_LYRP01000012.1"/>
</dbReference>
<dbReference type="GO" id="GO:0005737">
    <property type="term" value="C:cytoplasm"/>
    <property type="evidence" value="ECO:0007669"/>
    <property type="project" value="TreeGrafter"/>
</dbReference>
<keyword evidence="3" id="KW-0808">Transferase</keyword>
<dbReference type="GO" id="GO:0006015">
    <property type="term" value="P:5-phosphoribose 1-diphosphate biosynthetic process"/>
    <property type="evidence" value="ECO:0007669"/>
    <property type="project" value="TreeGrafter"/>
</dbReference>
<dbReference type="SUPFAM" id="SSF53271">
    <property type="entry name" value="PRTase-like"/>
    <property type="match status" value="2"/>
</dbReference>
<dbReference type="Proteomes" id="UP000078225">
    <property type="component" value="Unassembled WGS sequence"/>
</dbReference>
<dbReference type="OrthoDB" id="324294at2"/>
<accession>A0A1B7L4P4</accession>
<protein>
    <submittedName>
        <fullName evidence="3">Ribose-phosphate pyrophosphokinase</fullName>
    </submittedName>
</protein>
<dbReference type="GO" id="GO:0000287">
    <property type="term" value="F:magnesium ion binding"/>
    <property type="evidence" value="ECO:0007669"/>
    <property type="project" value="InterPro"/>
</dbReference>
<dbReference type="PANTHER" id="PTHR10210:SF41">
    <property type="entry name" value="RIBOSE-PHOSPHATE PYROPHOSPHOKINASE 1, CHLOROPLASTIC"/>
    <property type="match status" value="1"/>
</dbReference>
<dbReference type="NCBIfam" id="TIGR01251">
    <property type="entry name" value="ribP_PPkin"/>
    <property type="match status" value="1"/>
</dbReference>
<dbReference type="Pfam" id="PF00156">
    <property type="entry name" value="Pribosyltran"/>
    <property type="match status" value="1"/>
</dbReference>
<dbReference type="AlphaFoldDB" id="A0A1B7L4P4"/>
<dbReference type="GO" id="GO:0002189">
    <property type="term" value="C:ribose phosphate diphosphokinase complex"/>
    <property type="evidence" value="ECO:0007669"/>
    <property type="project" value="TreeGrafter"/>
</dbReference>
<feature type="domain" description="Phosphoribosyltransferase" evidence="2">
    <location>
        <begin position="137"/>
        <end position="241"/>
    </location>
</feature>
<comment type="caution">
    <text evidence="3">The sequence shown here is derived from an EMBL/GenBank/DDBJ whole genome shotgun (WGS) entry which is preliminary data.</text>
</comment>
<keyword evidence="3" id="KW-0418">Kinase</keyword>
<dbReference type="InterPro" id="IPR029057">
    <property type="entry name" value="PRTase-like"/>
</dbReference>
<dbReference type="GO" id="GO:0004749">
    <property type="term" value="F:ribose phosphate diphosphokinase activity"/>
    <property type="evidence" value="ECO:0007669"/>
    <property type="project" value="TreeGrafter"/>
</dbReference>
<dbReference type="InterPro" id="IPR005946">
    <property type="entry name" value="Rib-P_diPkinase"/>
</dbReference>
<keyword evidence="4" id="KW-1185">Reference proteome</keyword>
<organism evidence="3 4">
    <name type="scientific">Mangrovibacter phragmitis</name>
    <dbReference type="NCBI Taxonomy" id="1691903"/>
    <lineage>
        <taxon>Bacteria</taxon>
        <taxon>Pseudomonadati</taxon>
        <taxon>Pseudomonadota</taxon>
        <taxon>Gammaproteobacteria</taxon>
        <taxon>Enterobacterales</taxon>
        <taxon>Enterobacteriaceae</taxon>
        <taxon>Mangrovibacter</taxon>
    </lineage>
</organism>
<evidence type="ECO:0000259" key="2">
    <source>
        <dbReference type="Pfam" id="PF00156"/>
    </source>
</evidence>
<reference evidence="4" key="1">
    <citation type="submission" date="2016-05" db="EMBL/GenBank/DDBJ databases">
        <authorList>
            <person name="Behera P."/>
            <person name="Vaishampayan P."/>
            <person name="Singh N."/>
            <person name="Raina V."/>
            <person name="Suar M."/>
            <person name="Pattnaik A."/>
            <person name="Rastogi G."/>
        </authorList>
    </citation>
    <scope>NUCLEOTIDE SEQUENCE [LARGE SCALE GENOMIC DNA]</scope>
    <source>
        <strain evidence="4">MP23</strain>
    </source>
</reference>
<evidence type="ECO:0000256" key="1">
    <source>
        <dbReference type="RuleBase" id="RU004324"/>
    </source>
</evidence>
<dbReference type="PANTHER" id="PTHR10210">
    <property type="entry name" value="RIBOSE-PHOSPHATE DIPHOSPHOKINASE FAMILY MEMBER"/>
    <property type="match status" value="1"/>
</dbReference>
<dbReference type="EMBL" id="LYRP01000012">
    <property type="protein sequence ID" value="OAT77256.1"/>
    <property type="molecule type" value="Genomic_DNA"/>
</dbReference>
<dbReference type="InterPro" id="IPR000836">
    <property type="entry name" value="PRTase_dom"/>
</dbReference>
<gene>
    <name evidence="3" type="ORF">A9B99_08115</name>
</gene>
<dbReference type="CDD" id="cd06223">
    <property type="entry name" value="PRTases_typeI"/>
    <property type="match status" value="1"/>
</dbReference>
<evidence type="ECO:0000313" key="4">
    <source>
        <dbReference type="Proteomes" id="UP000078225"/>
    </source>
</evidence>
<comment type="similarity">
    <text evidence="1">Belongs to the ribose-phosphate pyrophosphokinase family.</text>
</comment>
<dbReference type="STRING" id="1691903.A9B99_08115"/>
<dbReference type="GO" id="GO:0016301">
    <property type="term" value="F:kinase activity"/>
    <property type="evidence" value="ECO:0007669"/>
    <property type="project" value="UniProtKB-KW"/>
</dbReference>
<keyword evidence="1" id="KW-0545">Nucleotide biosynthesis</keyword>
<dbReference type="GO" id="GO:0006164">
    <property type="term" value="P:purine nucleotide biosynthetic process"/>
    <property type="evidence" value="ECO:0007669"/>
    <property type="project" value="TreeGrafter"/>
</dbReference>
<evidence type="ECO:0000313" key="3">
    <source>
        <dbReference type="EMBL" id="OAT77256.1"/>
    </source>
</evidence>
<dbReference type="Gene3D" id="3.40.50.2020">
    <property type="match status" value="2"/>
</dbReference>
<proteinExistence type="inferred from homology"/>
<sequence length="286" mass="30740">MGMTLNIWLDKQAIMVETGCFPDGAVWAKARTELPDFANKMVVRATGLATMDDWMLLAQSVDAIRHQCDIRFSHLQLAWLAYARQDRYMQPGDSFALRIFADALNSLNFDKVFVLDPHSESAAAAVRNMVIIPQEAAVLAHEELRSQLQSGALMLVAPDAGALKKIHAVAAAAGAKDFAIMTKNRDVVTGALTGFALASGDVAGKDLLITDDLCDAGGTFIGSAQVLLAAGARSVSLYVTHGIFSKGVENLLSQGIHHIYTTTSFSTQFPTDPRLSVVDIDTLFVA</sequence>